<dbReference type="Pfam" id="PF05354">
    <property type="entry name" value="Phage_attach"/>
    <property type="match status" value="1"/>
</dbReference>
<comment type="caution">
    <text evidence="1">The sequence shown here is derived from an EMBL/GenBank/DDBJ whole genome shotgun (WGS) entry which is preliminary data.</text>
</comment>
<evidence type="ECO:0000313" key="2">
    <source>
        <dbReference type="Proteomes" id="UP000546173"/>
    </source>
</evidence>
<organism evidence="1 2">
    <name type="scientific">Pseudomonas baltica</name>
    <dbReference type="NCBI Taxonomy" id="2762576"/>
    <lineage>
        <taxon>Bacteria</taxon>
        <taxon>Pseudomonadati</taxon>
        <taxon>Pseudomonadota</taxon>
        <taxon>Gammaproteobacteria</taxon>
        <taxon>Pseudomonadales</taxon>
        <taxon>Pseudomonadaceae</taxon>
        <taxon>Pseudomonas</taxon>
    </lineage>
</organism>
<keyword evidence="2" id="KW-1185">Reference proteome</keyword>
<protein>
    <submittedName>
        <fullName evidence="1">Uncharacterized protein</fullName>
    </submittedName>
</protein>
<dbReference type="AlphaFoldDB" id="A0A7X1G205"/>
<evidence type="ECO:0000313" key="1">
    <source>
        <dbReference type="EMBL" id="MBC2676908.1"/>
    </source>
</evidence>
<dbReference type="EMBL" id="JACMYH010000001">
    <property type="protein sequence ID" value="MBC2676908.1"/>
    <property type="molecule type" value="Genomic_DNA"/>
</dbReference>
<dbReference type="Proteomes" id="UP000546173">
    <property type="component" value="Unassembled WGS sequence"/>
</dbReference>
<dbReference type="InterPro" id="IPR008018">
    <property type="entry name" value="Phage_tail_attach_FII"/>
</dbReference>
<name>A0A7X1G205_9PSED</name>
<accession>A0A7X1G205</accession>
<proteinExistence type="predicted"/>
<dbReference type="RefSeq" id="WP_185793096.1">
    <property type="nucleotide sequence ID" value="NZ_JACMYH010000001.1"/>
</dbReference>
<sequence>MGRSEFDQAFEGADDELFSTFGQRGECFYDSREGAPPQAVSVVLQTNVSDPAGGSFVAVHLAADLRISQVPNPCKGDLLTVDCKRYLLDEYVGTDGLINRFSLMPAD</sequence>
<gene>
    <name evidence="1" type="ORF">H7993_00760</name>
</gene>
<reference evidence="1 2" key="1">
    <citation type="submission" date="2020-08" db="EMBL/GenBank/DDBJ databases">
        <title>Pseudomonas sp. nov.</title>
        <authorList>
            <person name="Gieschler S."/>
            <person name="Fiedler G."/>
            <person name="Brinks E."/>
            <person name="Boehnlein C."/>
            <person name="Franz C.M.A.P."/>
            <person name="Kabisch J."/>
        </authorList>
    </citation>
    <scope>NUCLEOTIDE SEQUENCE [LARGE SCALE GENOMIC DNA]</scope>
    <source>
        <strain evidence="1 2">MBT-2</strain>
    </source>
</reference>